<reference evidence="1 2" key="1">
    <citation type="submission" date="2018-08" db="EMBL/GenBank/DDBJ databases">
        <title>Recombination of ecologically and evolutionarily significant loci maintains genetic cohesion in the Pseudomonas syringae species complex.</title>
        <authorList>
            <person name="Dillon M."/>
            <person name="Thakur S."/>
            <person name="Almeida R.N.D."/>
            <person name="Weir B.S."/>
            <person name="Guttman D.S."/>
        </authorList>
    </citation>
    <scope>NUCLEOTIDE SEQUENCE [LARGE SCALE GENOMIC DNA]</scope>
    <source>
        <strain evidence="1 2">ICMP 2821</strain>
    </source>
</reference>
<organism evidence="1 2">
    <name type="scientific">Pseudomonas cannabina</name>
    <dbReference type="NCBI Taxonomy" id="86840"/>
    <lineage>
        <taxon>Bacteria</taxon>
        <taxon>Pseudomonadati</taxon>
        <taxon>Pseudomonadota</taxon>
        <taxon>Gammaproteobacteria</taxon>
        <taxon>Pseudomonadales</taxon>
        <taxon>Pseudomonadaceae</taxon>
        <taxon>Pseudomonas</taxon>
    </lineage>
</organism>
<evidence type="ECO:0000313" key="1">
    <source>
        <dbReference type="EMBL" id="RMN17123.1"/>
    </source>
</evidence>
<comment type="caution">
    <text evidence="1">The sequence shown here is derived from an EMBL/GenBank/DDBJ whole genome shotgun (WGS) entry which is preliminary data.</text>
</comment>
<dbReference type="Proteomes" id="UP000281372">
    <property type="component" value="Unassembled WGS sequence"/>
</dbReference>
<proteinExistence type="predicted"/>
<evidence type="ECO:0000313" key="2">
    <source>
        <dbReference type="Proteomes" id="UP000281372"/>
    </source>
</evidence>
<gene>
    <name evidence="1" type="ORF">ALQ64_03168</name>
</gene>
<protein>
    <submittedName>
        <fullName evidence="1">Uncharacterized protein</fullName>
    </submittedName>
</protein>
<dbReference type="AlphaFoldDB" id="A0A3M3K2L7"/>
<dbReference type="RefSeq" id="WP_122378225.1">
    <property type="nucleotide sequence ID" value="NZ_RBOW01001017.1"/>
</dbReference>
<dbReference type="EMBL" id="RBOW01001017">
    <property type="protein sequence ID" value="RMN17123.1"/>
    <property type="molecule type" value="Genomic_DNA"/>
</dbReference>
<sequence>MDEAQFRKWLKQTCASADPDKAFDDIKRTGRIDFSDNAGRKYNVVYASVHELFVVQWYDRQ</sequence>
<name>A0A3M3K2L7_PSECA</name>
<accession>A0A3M3K2L7</accession>